<organism evidence="2 3">
    <name type="scientific">Candidatus Wolfebacteria bacterium GW2011_GWA2_47_9b</name>
    <dbReference type="NCBI Taxonomy" id="1619005"/>
    <lineage>
        <taxon>Bacteria</taxon>
        <taxon>Candidatus Wolfeibacteriota</taxon>
    </lineage>
</organism>
<dbReference type="EMBL" id="LCPB01000007">
    <property type="protein sequence ID" value="KKU89932.1"/>
    <property type="molecule type" value="Genomic_DNA"/>
</dbReference>
<dbReference type="NCBIfam" id="TIGR01444">
    <property type="entry name" value="fkbM_fam"/>
    <property type="match status" value="1"/>
</dbReference>
<dbReference type="Pfam" id="PF05050">
    <property type="entry name" value="Methyltransf_21"/>
    <property type="match status" value="1"/>
</dbReference>
<dbReference type="Gene3D" id="3.40.50.150">
    <property type="entry name" value="Vaccinia Virus protein VP39"/>
    <property type="match status" value="1"/>
</dbReference>
<dbReference type="GO" id="GO:0006888">
    <property type="term" value="P:endoplasmic reticulum to Golgi vesicle-mediated transport"/>
    <property type="evidence" value="ECO:0007669"/>
    <property type="project" value="TreeGrafter"/>
</dbReference>
<dbReference type="GO" id="GO:0016740">
    <property type="term" value="F:transferase activity"/>
    <property type="evidence" value="ECO:0007669"/>
    <property type="project" value="UniProtKB-KW"/>
</dbReference>
<accession>A0A0G1U752</accession>
<comment type="caution">
    <text evidence="2">The sequence shown here is derived from an EMBL/GenBank/DDBJ whole genome shotgun (WGS) entry which is preliminary data.</text>
</comment>
<dbReference type="SUPFAM" id="SSF53335">
    <property type="entry name" value="S-adenosyl-L-methionine-dependent methyltransferases"/>
    <property type="match status" value="1"/>
</dbReference>
<dbReference type="InterPro" id="IPR053202">
    <property type="entry name" value="EGF_Rcpt_Signaling_Reg"/>
</dbReference>
<sequence length="208" mass="24306">MTKLKYYLGRIMVRIMGLHKKPSYSSLNEDVIIDWLTGHKERGTYIDIGANHPDRINNTKLFYERGWRGINIEPDPTGYALFVEKRPEDVNLNCAIGEGEIDYFEGGDDTSGNTCVRELAELRGMKSHKRLTLKPLREVFQEHDLHLVDFISIDVETFENEVLRSNDWNKYKARVICLEGDNYSLLKRFGYRKVFWDGNNSYYKLKGL</sequence>
<feature type="domain" description="Methyltransferase FkbM" evidence="1">
    <location>
        <begin position="47"/>
        <end position="179"/>
    </location>
</feature>
<name>A0A0G1U752_9BACT</name>
<dbReference type="PANTHER" id="PTHR34009:SF2">
    <property type="entry name" value="PROTEIN STAR"/>
    <property type="match status" value="1"/>
</dbReference>
<protein>
    <submittedName>
        <fullName evidence="2">Glycosyl transferase, group 1</fullName>
    </submittedName>
</protein>
<gene>
    <name evidence="2" type="ORF">UY19_C0007G0018</name>
</gene>
<keyword evidence="2" id="KW-0808">Transferase</keyword>
<dbReference type="AlphaFoldDB" id="A0A0G1U752"/>
<dbReference type="Proteomes" id="UP000033882">
    <property type="component" value="Unassembled WGS sequence"/>
</dbReference>
<dbReference type="PANTHER" id="PTHR34009">
    <property type="entry name" value="PROTEIN STAR"/>
    <property type="match status" value="1"/>
</dbReference>
<dbReference type="InterPro" id="IPR006342">
    <property type="entry name" value="FkbM_mtfrase"/>
</dbReference>
<evidence type="ECO:0000313" key="2">
    <source>
        <dbReference type="EMBL" id="KKU89932.1"/>
    </source>
</evidence>
<dbReference type="PATRIC" id="fig|1619005.3.peg.448"/>
<dbReference type="GO" id="GO:0005737">
    <property type="term" value="C:cytoplasm"/>
    <property type="evidence" value="ECO:0007669"/>
    <property type="project" value="GOC"/>
</dbReference>
<dbReference type="GO" id="GO:0005886">
    <property type="term" value="C:plasma membrane"/>
    <property type="evidence" value="ECO:0007669"/>
    <property type="project" value="TreeGrafter"/>
</dbReference>
<proteinExistence type="predicted"/>
<dbReference type="InterPro" id="IPR029063">
    <property type="entry name" value="SAM-dependent_MTases_sf"/>
</dbReference>
<evidence type="ECO:0000259" key="1">
    <source>
        <dbReference type="Pfam" id="PF05050"/>
    </source>
</evidence>
<reference evidence="2 3" key="1">
    <citation type="journal article" date="2015" name="Nature">
        <title>rRNA introns, odd ribosomes, and small enigmatic genomes across a large radiation of phyla.</title>
        <authorList>
            <person name="Brown C.T."/>
            <person name="Hug L.A."/>
            <person name="Thomas B.C."/>
            <person name="Sharon I."/>
            <person name="Castelle C.J."/>
            <person name="Singh A."/>
            <person name="Wilkins M.J."/>
            <person name="Williams K.H."/>
            <person name="Banfield J.F."/>
        </authorList>
    </citation>
    <scope>NUCLEOTIDE SEQUENCE [LARGE SCALE GENOMIC DNA]</scope>
</reference>
<evidence type="ECO:0000313" key="3">
    <source>
        <dbReference type="Proteomes" id="UP000033882"/>
    </source>
</evidence>
<dbReference type="GO" id="GO:0016197">
    <property type="term" value="P:endosomal transport"/>
    <property type="evidence" value="ECO:0007669"/>
    <property type="project" value="TreeGrafter"/>
</dbReference>